<dbReference type="FunFam" id="2.10.25.10:FF:000122">
    <property type="entry name" value="Protein crumbs homolog 2"/>
    <property type="match status" value="2"/>
</dbReference>
<dbReference type="CDD" id="cd19941">
    <property type="entry name" value="TIL"/>
    <property type="match status" value="2"/>
</dbReference>
<feature type="domain" description="EGF-like" evidence="9">
    <location>
        <begin position="26"/>
        <end position="62"/>
    </location>
</feature>
<sequence length="1190" mass="126451">MAEVVFDTFLWCCKKYITSLISIGADIDECSSNPCLNGGTCEDDVNGYTCTCAPGYDGDDCETDVDECASNPCQNGGTCEDRVNGYTCTCSPGYDGDDCETDIDECGSNPCQNGGICEDRVNGYTCTCAAGYDGDDCETNVDECASAPCQNGGNCLDQVNGYTCTCPAGYYGVHCETGRAVCRAWGDPHYYPFDGGAHHFQGPCRYILAKDCGNSSDFTVAAQNVPIWPGAGISVVREVYVEAHGFVVGIQQGRIVTVGGVPHTLPLSLAGGTVEVSLSGRFVRVLLSNFSVEVVYDGSHEVKVVVPADYWGRMCGLCGNYNGDTSDDYMTPDGTIVGDWNTFGNSWLTDSATCPGGQQPPPPPPCNDAVQAAAESADNCGLLKNPVGPFGVCIGTVDPEPFFTSCVFDMCAWNGNTIGLCQNLEAYVEACQTAGVVPFSWRTEERCPEVCPPNSVFSTCASSCPATCVNPNSEEQCLLGCGEGCKCNPGFLLSGQECVPEEQCGCTDDEGRYYMLGERWREDGQNCICDEGNVITCAGMAVFRAWGDPHYYPFDGGAHHFQGPCRYILAKDCGNSSDFTVTAQNVPIPSNPSVSAVREVFVEAHGFVVGIHQRKVVTVGGVPHTLPFSLAGGTVEVSLSGRFVQVLLSIFSVEVRFDGSHEVKVVVPADYWGRMCGLGGNYNGDTSDDYMTPDGTIVGDWNTFGNSWLTDPATCPGGQQPPPPPPCNDAVQAAAESTDNCGLLTNAAGPFGVCHGTVDPERFFTSCVFDMCAWNGNTIALCQNLEAYVESCQTAGVVPFSWRTEERCPEVCPSNSQYSTCTSYCPATCPSPNAEEQCLLGCGEGCKCNPGFVLSGQECVPEEHCGCTNNEGRYYMIGETWGVGCDRICECVSTENIECREVQCDVNAWCGVQGGREGCHCNYGYNGDGTSCEPAMAYCSASGDPHYYPFDGGAHHFQGPCRYILAKDCGNSSDFTVTAQNVPLNPSVSAVREVYVEAHGFVVGIHQGKVVTVGGVAYSLPFSLAGGAIEVSLSGWFVRVFLSNFSVEVRYDGSHHVGVWVPGNYWGQMCGLCGNYNGDTTDDYMTPDGTIVGDWNTFGNSWLTDPATCPGGQQPPPPPPCNDAVEAAAESSDNCGLLKNPAGPFGVCHGTVDTERFFTSCVFDMCALSGDAVGLCQNLEAYAAACRAAG</sequence>
<feature type="disulfide bond" evidence="8">
    <location>
        <begin position="90"/>
        <end position="99"/>
    </location>
</feature>
<dbReference type="PROSITE" id="PS01187">
    <property type="entry name" value="EGF_CA"/>
    <property type="match status" value="3"/>
</dbReference>
<comment type="subcellular location">
    <subcellularLocation>
        <location evidence="1">Membrane</location>
    </subcellularLocation>
</comment>
<evidence type="ECO:0000259" key="9">
    <source>
        <dbReference type="PROSITE" id="PS50026"/>
    </source>
</evidence>
<feature type="domain" description="EGF-like" evidence="9">
    <location>
        <begin position="64"/>
        <end position="100"/>
    </location>
</feature>
<feature type="domain" description="VWFD" evidence="10">
    <location>
        <begin position="180"/>
        <end position="355"/>
    </location>
</feature>
<dbReference type="InterPro" id="IPR001846">
    <property type="entry name" value="VWF_type-D"/>
</dbReference>
<keyword evidence="7" id="KW-0325">Glycoprotein</keyword>
<dbReference type="RefSeq" id="XP_035699609.1">
    <property type="nucleotide sequence ID" value="XM_035843716.1"/>
</dbReference>
<keyword evidence="4" id="KW-0677">Repeat</keyword>
<feature type="disulfide bond" evidence="8">
    <location>
        <begin position="52"/>
        <end position="61"/>
    </location>
</feature>
<feature type="domain" description="VWFD" evidence="10">
    <location>
        <begin position="937"/>
        <end position="1110"/>
    </location>
</feature>
<dbReference type="PROSITE" id="PS51233">
    <property type="entry name" value="VWFD"/>
    <property type="match status" value="3"/>
</dbReference>
<dbReference type="PANTHER" id="PTHR46160:SF8">
    <property type="entry name" value="VWFD DOMAIN-CONTAINING PROTEIN"/>
    <property type="match status" value="1"/>
</dbReference>
<feature type="disulfide bond" evidence="8">
    <location>
        <begin position="166"/>
        <end position="175"/>
    </location>
</feature>
<dbReference type="InterPro" id="IPR000152">
    <property type="entry name" value="EGF-type_Asp/Asn_hydroxyl_site"/>
</dbReference>
<dbReference type="OrthoDB" id="5945029at2759"/>
<evidence type="ECO:0000256" key="8">
    <source>
        <dbReference type="PROSITE-ProRule" id="PRU00076"/>
    </source>
</evidence>
<organism evidence="11 12">
    <name type="scientific">Branchiostoma floridae</name>
    <name type="common">Florida lancelet</name>
    <name type="synonym">Amphioxus</name>
    <dbReference type="NCBI Taxonomy" id="7739"/>
    <lineage>
        <taxon>Eukaryota</taxon>
        <taxon>Metazoa</taxon>
        <taxon>Chordata</taxon>
        <taxon>Cephalochordata</taxon>
        <taxon>Leptocardii</taxon>
        <taxon>Amphioxiformes</taxon>
        <taxon>Branchiostomatidae</taxon>
        <taxon>Branchiostoma</taxon>
    </lineage>
</organism>
<dbReference type="InterPro" id="IPR001881">
    <property type="entry name" value="EGF-like_Ca-bd_dom"/>
</dbReference>
<dbReference type="InterPro" id="IPR052749">
    <property type="entry name" value="Alpha-tectorin"/>
</dbReference>
<evidence type="ECO:0000256" key="4">
    <source>
        <dbReference type="ARBA" id="ARBA00022737"/>
    </source>
</evidence>
<gene>
    <name evidence="12" type="primary">LOC118432187</name>
</gene>
<feature type="domain" description="EGF-like" evidence="9">
    <location>
        <begin position="102"/>
        <end position="138"/>
    </location>
</feature>
<dbReference type="PANTHER" id="PTHR46160">
    <property type="entry name" value="ALPHA-TECTORIN-RELATED"/>
    <property type="match status" value="1"/>
</dbReference>
<dbReference type="InterPro" id="IPR002919">
    <property type="entry name" value="TIL_dom"/>
</dbReference>
<reference evidence="12" key="2">
    <citation type="submission" date="2025-08" db="UniProtKB">
        <authorList>
            <consortium name="RefSeq"/>
        </authorList>
    </citation>
    <scope>IDENTIFICATION</scope>
    <source>
        <strain evidence="12">S238N-H82</strain>
        <tissue evidence="12">Testes</tissue>
    </source>
</reference>
<dbReference type="FunFam" id="2.10.25.10:FF:000309">
    <property type="entry name" value="Uncharacterized protein, isoform A"/>
    <property type="match status" value="1"/>
</dbReference>
<dbReference type="OMA" id="VPMEYAG"/>
<accession>A0A9J7MF91</accession>
<reference evidence="11" key="1">
    <citation type="journal article" date="2020" name="Nat. Ecol. Evol.">
        <title>Deeply conserved synteny resolves early events in vertebrate evolution.</title>
        <authorList>
            <person name="Simakov O."/>
            <person name="Marletaz F."/>
            <person name="Yue J.X."/>
            <person name="O'Connell B."/>
            <person name="Jenkins J."/>
            <person name="Brandt A."/>
            <person name="Calef R."/>
            <person name="Tung C.H."/>
            <person name="Huang T.K."/>
            <person name="Schmutz J."/>
            <person name="Satoh N."/>
            <person name="Yu J.K."/>
            <person name="Putnam N.H."/>
            <person name="Green R.E."/>
            <person name="Rokhsar D.S."/>
        </authorList>
    </citation>
    <scope>NUCLEOTIDE SEQUENCE [LARGE SCALE GENOMIC DNA]</scope>
    <source>
        <strain evidence="11">S238N-H82</strain>
    </source>
</reference>
<keyword evidence="11" id="KW-1185">Reference proteome</keyword>
<dbReference type="InterPro" id="IPR025615">
    <property type="entry name" value="TILa_dom"/>
</dbReference>
<dbReference type="InterPro" id="IPR014853">
    <property type="entry name" value="VWF/SSPO/ZAN-like_Cys-rich_dom"/>
</dbReference>
<dbReference type="PROSITE" id="PS00022">
    <property type="entry name" value="EGF_1"/>
    <property type="match status" value="4"/>
</dbReference>
<dbReference type="PROSITE" id="PS01186">
    <property type="entry name" value="EGF_2"/>
    <property type="match status" value="5"/>
</dbReference>
<feature type="domain" description="VWFD" evidence="10">
    <location>
        <begin position="541"/>
        <end position="716"/>
    </location>
</feature>
<keyword evidence="6 8" id="KW-1015">Disulfide bond</keyword>
<dbReference type="KEGG" id="bfo:118432187"/>
<dbReference type="Pfam" id="PF12714">
    <property type="entry name" value="TILa"/>
    <property type="match status" value="1"/>
</dbReference>
<dbReference type="SMART" id="SM00181">
    <property type="entry name" value="EGF"/>
    <property type="match status" value="5"/>
</dbReference>
<dbReference type="FunFam" id="2.10.25.10:FF:000143">
    <property type="entry name" value="Protein crumbs 1"/>
    <property type="match status" value="1"/>
</dbReference>
<dbReference type="InterPro" id="IPR018097">
    <property type="entry name" value="EGF_Ca-bd_CS"/>
</dbReference>
<evidence type="ECO:0000256" key="1">
    <source>
        <dbReference type="ARBA" id="ARBA00004370"/>
    </source>
</evidence>
<comment type="caution">
    <text evidence="8">Lacks conserved residue(s) required for the propagation of feature annotation.</text>
</comment>
<evidence type="ECO:0000256" key="3">
    <source>
        <dbReference type="ARBA" id="ARBA00022729"/>
    </source>
</evidence>
<dbReference type="InterPro" id="IPR036084">
    <property type="entry name" value="Ser_inhib-like_sf"/>
</dbReference>
<dbReference type="InterPro" id="IPR000742">
    <property type="entry name" value="EGF"/>
</dbReference>
<dbReference type="SUPFAM" id="SSF57567">
    <property type="entry name" value="Serine protease inhibitors"/>
    <property type="match status" value="2"/>
</dbReference>
<dbReference type="FunFam" id="2.10.25.10:FF:000055">
    <property type="entry name" value="alpha-tectorin isoform X1"/>
    <property type="match status" value="2"/>
</dbReference>
<evidence type="ECO:0000256" key="7">
    <source>
        <dbReference type="ARBA" id="ARBA00023180"/>
    </source>
</evidence>
<evidence type="ECO:0000256" key="5">
    <source>
        <dbReference type="ARBA" id="ARBA00023136"/>
    </source>
</evidence>
<dbReference type="SMART" id="SM00216">
    <property type="entry name" value="VWD"/>
    <property type="match status" value="3"/>
</dbReference>
<dbReference type="SMART" id="SM00832">
    <property type="entry name" value="C8"/>
    <property type="match status" value="3"/>
</dbReference>
<feature type="domain" description="EGF-like" evidence="9">
    <location>
        <begin position="140"/>
        <end position="176"/>
    </location>
</feature>
<evidence type="ECO:0000256" key="6">
    <source>
        <dbReference type="ARBA" id="ARBA00023157"/>
    </source>
</evidence>
<dbReference type="AlphaFoldDB" id="A0A9J7MF91"/>
<proteinExistence type="predicted"/>
<dbReference type="GeneID" id="118432187"/>
<dbReference type="Gene3D" id="2.10.25.10">
    <property type="entry name" value="Laminin"/>
    <property type="match status" value="6"/>
</dbReference>
<name>A0A9J7MF91_BRAFL</name>
<evidence type="ECO:0000313" key="12">
    <source>
        <dbReference type="RefSeq" id="XP_035699609.1"/>
    </source>
</evidence>
<dbReference type="PROSITE" id="PS00010">
    <property type="entry name" value="ASX_HYDROXYL"/>
    <property type="match status" value="4"/>
</dbReference>
<dbReference type="SUPFAM" id="SSF57196">
    <property type="entry name" value="EGF/Laminin"/>
    <property type="match status" value="4"/>
</dbReference>
<dbReference type="GO" id="GO:0005509">
    <property type="term" value="F:calcium ion binding"/>
    <property type="evidence" value="ECO:0007669"/>
    <property type="project" value="InterPro"/>
</dbReference>
<dbReference type="PROSITE" id="PS50026">
    <property type="entry name" value="EGF_3"/>
    <property type="match status" value="4"/>
</dbReference>
<evidence type="ECO:0000256" key="2">
    <source>
        <dbReference type="ARBA" id="ARBA00022536"/>
    </source>
</evidence>
<protein>
    <submittedName>
        <fullName evidence="12">IgGFc-binding protein-like</fullName>
    </submittedName>
</protein>
<dbReference type="CDD" id="cd00054">
    <property type="entry name" value="EGF_CA"/>
    <property type="match status" value="4"/>
</dbReference>
<dbReference type="GO" id="GO:0016020">
    <property type="term" value="C:membrane"/>
    <property type="evidence" value="ECO:0007669"/>
    <property type="project" value="UniProtKB-SubCell"/>
</dbReference>
<keyword evidence="5" id="KW-0472">Membrane</keyword>
<dbReference type="Pfam" id="PF00094">
    <property type="entry name" value="VWD"/>
    <property type="match status" value="3"/>
</dbReference>
<dbReference type="SMART" id="SM00179">
    <property type="entry name" value="EGF_CA"/>
    <property type="match status" value="4"/>
</dbReference>
<dbReference type="Pfam" id="PF08742">
    <property type="entry name" value="C8"/>
    <property type="match status" value="3"/>
</dbReference>
<keyword evidence="2 8" id="KW-0245">EGF-like domain</keyword>
<dbReference type="Pfam" id="PF00008">
    <property type="entry name" value="EGF"/>
    <property type="match status" value="4"/>
</dbReference>
<dbReference type="Proteomes" id="UP000001554">
    <property type="component" value="Chromosome 15"/>
</dbReference>
<evidence type="ECO:0000313" key="11">
    <source>
        <dbReference type="Proteomes" id="UP000001554"/>
    </source>
</evidence>
<dbReference type="PRINTS" id="PR00010">
    <property type="entry name" value="EGFBLOOD"/>
</dbReference>
<feature type="disulfide bond" evidence="8">
    <location>
        <begin position="128"/>
        <end position="137"/>
    </location>
</feature>
<keyword evidence="3" id="KW-0732">Signal</keyword>
<dbReference type="Pfam" id="PF01826">
    <property type="entry name" value="TIL"/>
    <property type="match status" value="2"/>
</dbReference>
<evidence type="ECO:0000259" key="10">
    <source>
        <dbReference type="PROSITE" id="PS51233"/>
    </source>
</evidence>